<evidence type="ECO:0000313" key="2">
    <source>
        <dbReference type="EMBL" id="PRP75545.1"/>
    </source>
</evidence>
<feature type="compositionally biased region" description="Basic and acidic residues" evidence="1">
    <location>
        <begin position="205"/>
        <end position="224"/>
    </location>
</feature>
<keyword evidence="3" id="KW-1185">Reference proteome</keyword>
<feature type="compositionally biased region" description="Polar residues" evidence="1">
    <location>
        <begin position="109"/>
        <end position="128"/>
    </location>
</feature>
<feature type="compositionally biased region" description="Polar residues" evidence="1">
    <location>
        <begin position="92"/>
        <end position="101"/>
    </location>
</feature>
<feature type="compositionally biased region" description="Polar residues" evidence="1">
    <location>
        <begin position="232"/>
        <end position="242"/>
    </location>
</feature>
<protein>
    <submittedName>
        <fullName evidence="2">Ataxin-2-like protein-like</fullName>
    </submittedName>
</protein>
<evidence type="ECO:0000256" key="1">
    <source>
        <dbReference type="SAM" id="MobiDB-lite"/>
    </source>
</evidence>
<gene>
    <name evidence="2" type="ORF">PROFUN_09031</name>
</gene>
<accession>A0A2P6MV08</accession>
<comment type="caution">
    <text evidence="2">The sequence shown here is derived from an EMBL/GenBank/DDBJ whole genome shotgun (WGS) entry which is preliminary data.</text>
</comment>
<reference evidence="2 3" key="1">
    <citation type="journal article" date="2018" name="Genome Biol. Evol.">
        <title>Multiple Roots of Fruiting Body Formation in Amoebozoa.</title>
        <authorList>
            <person name="Hillmann F."/>
            <person name="Forbes G."/>
            <person name="Novohradska S."/>
            <person name="Ferling I."/>
            <person name="Riege K."/>
            <person name="Groth M."/>
            <person name="Westermann M."/>
            <person name="Marz M."/>
            <person name="Spaller T."/>
            <person name="Winckler T."/>
            <person name="Schaap P."/>
            <person name="Glockner G."/>
        </authorList>
    </citation>
    <scope>NUCLEOTIDE SEQUENCE [LARGE SCALE GENOMIC DNA]</scope>
    <source>
        <strain evidence="2 3">Jena</strain>
    </source>
</reference>
<feature type="region of interest" description="Disordered" evidence="1">
    <location>
        <begin position="92"/>
        <end position="250"/>
    </location>
</feature>
<proteinExistence type="predicted"/>
<feature type="region of interest" description="Disordered" evidence="1">
    <location>
        <begin position="295"/>
        <end position="336"/>
    </location>
</feature>
<organism evidence="2 3">
    <name type="scientific">Planoprotostelium fungivorum</name>
    <dbReference type="NCBI Taxonomy" id="1890364"/>
    <lineage>
        <taxon>Eukaryota</taxon>
        <taxon>Amoebozoa</taxon>
        <taxon>Evosea</taxon>
        <taxon>Variosea</taxon>
        <taxon>Cavosteliida</taxon>
        <taxon>Cavosteliaceae</taxon>
        <taxon>Planoprotostelium</taxon>
    </lineage>
</organism>
<feature type="compositionally biased region" description="Low complexity" evidence="1">
    <location>
        <begin position="182"/>
        <end position="202"/>
    </location>
</feature>
<dbReference type="AlphaFoldDB" id="A0A2P6MV08"/>
<name>A0A2P6MV08_9EUKA</name>
<dbReference type="Proteomes" id="UP000241769">
    <property type="component" value="Unassembled WGS sequence"/>
</dbReference>
<dbReference type="EMBL" id="MDYQ01000378">
    <property type="protein sequence ID" value="PRP75545.1"/>
    <property type="molecule type" value="Genomic_DNA"/>
</dbReference>
<feature type="compositionally biased region" description="Basic and acidic residues" evidence="1">
    <location>
        <begin position="132"/>
        <end position="149"/>
    </location>
</feature>
<sequence>MTTTPSQSSFASLGSFKPITMSEWDLENRKSNRLSKSSFPNAPSRIESMVLEYKELPTSLSGYDTPQPSEAELNELSYVSYNISELSESDFASGSFASYPSNPKPVKPTLSNSKPLKPTVSNPKTSAPSEFKPTDSKVKLLTDKMEKQLSVKGPQGDDAFRMTVSAPVGARGKIKRQEKILPASPSGSSSAAGKQPQAPASPIVQKKEGEPQTSNKDKLSETKDNNVFLPSPINTTSNYNTPQDKKDDHVNDAGRMVLPLQFQSPAMSEGHPSQYNSNNQHYAQEHQQSMQQGVWYPNQAPPRGQEPMYHYTQPSSYAPQPPYPHQAPTYPHPAQTYSHQAPTYPHQAPTYPHSAPVHSHPQNYAPHHKPSGPVSQPIYHHYAPMEHGPRPTNYAPPQQGCHVIVNVGGGHSVQIQTNPNVQLHIHTTTTRR</sequence>
<feature type="compositionally biased region" description="Low complexity" evidence="1">
    <location>
        <begin position="326"/>
        <end position="335"/>
    </location>
</feature>
<dbReference type="InParanoid" id="A0A2P6MV08"/>
<evidence type="ECO:0000313" key="3">
    <source>
        <dbReference type="Proteomes" id="UP000241769"/>
    </source>
</evidence>